<feature type="chain" id="PRO_5039256870" evidence="4">
    <location>
        <begin position="23"/>
        <end position="746"/>
    </location>
</feature>
<evidence type="ECO:0000256" key="2">
    <source>
        <dbReference type="ARBA" id="ARBA00022801"/>
    </source>
</evidence>
<dbReference type="SUPFAM" id="SSF53474">
    <property type="entry name" value="alpha/beta-Hydrolases"/>
    <property type="match status" value="1"/>
</dbReference>
<keyword evidence="6" id="KW-0547">Nucleotide-binding</keyword>
<dbReference type="InterPro" id="IPR008979">
    <property type="entry name" value="Galactose-bd-like_sf"/>
</dbReference>
<evidence type="ECO:0000259" key="5">
    <source>
        <dbReference type="SMART" id="SM00939"/>
    </source>
</evidence>
<dbReference type="GO" id="GO:0005524">
    <property type="term" value="F:ATP binding"/>
    <property type="evidence" value="ECO:0007669"/>
    <property type="project" value="UniProtKB-KW"/>
</dbReference>
<dbReference type="Gene3D" id="2.60.120.260">
    <property type="entry name" value="Galactose-binding domain-like"/>
    <property type="match status" value="1"/>
</dbReference>
<feature type="compositionally biased region" description="Low complexity" evidence="3">
    <location>
        <begin position="617"/>
        <end position="630"/>
    </location>
</feature>
<dbReference type="InterPro" id="IPR006311">
    <property type="entry name" value="TAT_signal"/>
</dbReference>
<reference evidence="6 7" key="1">
    <citation type="submission" date="2018-11" db="EMBL/GenBank/DDBJ databases">
        <title>Sequencing the genomes of 1000 actinobacteria strains.</title>
        <authorList>
            <person name="Klenk H.-P."/>
        </authorList>
    </citation>
    <scope>NUCLEOTIDE SEQUENCE [LARGE SCALE GENOMIC DNA]</scope>
    <source>
        <strain evidence="6 7">DSM 12652</strain>
    </source>
</reference>
<organism evidence="6 7">
    <name type="scientific">Nocardioides aurantiacus</name>
    <dbReference type="NCBI Taxonomy" id="86796"/>
    <lineage>
        <taxon>Bacteria</taxon>
        <taxon>Bacillati</taxon>
        <taxon>Actinomycetota</taxon>
        <taxon>Actinomycetes</taxon>
        <taxon>Propionibacteriales</taxon>
        <taxon>Nocardioidaceae</taxon>
        <taxon>Nocardioides</taxon>
    </lineage>
</organism>
<feature type="domain" description="Xaa-Pro dipeptidyl-peptidase C-terminal" evidence="5">
    <location>
        <begin position="377"/>
        <end position="625"/>
    </location>
</feature>
<protein>
    <submittedName>
        <fullName evidence="6">ABC-2 type transport system ATP-binding protein</fullName>
    </submittedName>
</protein>
<dbReference type="InterPro" id="IPR000383">
    <property type="entry name" value="Xaa-Pro-like_dom"/>
</dbReference>
<keyword evidence="6" id="KW-0067">ATP-binding</keyword>
<dbReference type="InterPro" id="IPR005674">
    <property type="entry name" value="CocE/Ser_esterase"/>
</dbReference>
<dbReference type="SUPFAM" id="SSF49785">
    <property type="entry name" value="Galactose-binding domain-like"/>
    <property type="match status" value="1"/>
</dbReference>
<evidence type="ECO:0000313" key="6">
    <source>
        <dbReference type="EMBL" id="ROR89390.1"/>
    </source>
</evidence>
<dbReference type="Pfam" id="PF08530">
    <property type="entry name" value="PepX_C"/>
    <property type="match status" value="1"/>
</dbReference>
<keyword evidence="7" id="KW-1185">Reference proteome</keyword>
<name>A0A3N2CPD9_9ACTN</name>
<dbReference type="Proteomes" id="UP000281738">
    <property type="component" value="Unassembled WGS sequence"/>
</dbReference>
<dbReference type="AlphaFoldDB" id="A0A3N2CPD9"/>
<dbReference type="PANTHER" id="PTHR22946:SF9">
    <property type="entry name" value="POLYKETIDE TRANSFERASE AF380"/>
    <property type="match status" value="1"/>
</dbReference>
<dbReference type="InterPro" id="IPR013736">
    <property type="entry name" value="Xaa-Pro_dipept_C"/>
</dbReference>
<dbReference type="RefSeq" id="WP_211332369.1">
    <property type="nucleotide sequence ID" value="NZ_RKHO01000001.1"/>
</dbReference>
<dbReference type="InterPro" id="IPR029058">
    <property type="entry name" value="AB_hydrolase_fold"/>
</dbReference>
<dbReference type="InterPro" id="IPR050261">
    <property type="entry name" value="FrsA_esterase"/>
</dbReference>
<dbReference type="PANTHER" id="PTHR22946">
    <property type="entry name" value="DIENELACTONE HYDROLASE DOMAIN-CONTAINING PROTEIN-RELATED"/>
    <property type="match status" value="1"/>
</dbReference>
<dbReference type="NCBIfam" id="TIGR00976">
    <property type="entry name" value="CocE_NonD"/>
    <property type="match status" value="1"/>
</dbReference>
<sequence length="746" mass="75905">MSRSRRIAALALASLTALTGLAGGVGAASPARAAESVDQRFDVLERHFALEVGPGNEPCDVVGDLYVPEGATSSTRAPAILTTNGFGGSKDDQAGLATLFAKRGYVVLSYSGLGFGGSGCEITLDDPAYDGDAAAQLIDYLGGADGIAFTGEEHTEAQAVAPLDVVAQDGPGDPRVGMVGGSYGGQVQYAAASVTDKLDTIIPLITWNDLSYSLGPNNTDQVALPGQERVGVSTDTPGSVKTNWALGFSAIGLTGDVQNQQDPIPRGCPNFADFVCPALVNGAASGALDDASVQALRRASVASYVDDVTIPTLILQGQADTLFNLNEAIATYRELEAQGTPVKMSWTEYGHSGDPAPGEIDFEDPDYESQHITRRIVDWFDHYLKQDDSAPTGPEFSYFRDWIDYDPTDSAAGAYGSAPSYPVGSTSTYHLSSTPTSALTGGSLVTDRGDVTAGREAFVAPGGPLSAAEQLDVISSLFEQPEELEPRAEEPGTSARYDTARLTRAVDVVGSPQVRLQVRAPSAQATQGEDTGKLVLYLKVADVAPDGTSTVVRNLAAPVRVEDVTKPFTVTVPAFAHRFDRGHRIRLLVAGASPNYRGNTAPVPVSVTTAAGEDSTEPLPLQSLTLPTTSGGVPSSGAGSTPDTGAPGGGTDGPGSGGNGSGNGSGSGSGGNTGDGSGGGSGNGSGNGADSDGGAQAAPAPGTTTTGTTTSALPDTGGPRWDLLAGGLALLLLGAGQVLIGRRPTA</sequence>
<evidence type="ECO:0000313" key="7">
    <source>
        <dbReference type="Proteomes" id="UP000281738"/>
    </source>
</evidence>
<keyword evidence="2" id="KW-0378">Hydrolase</keyword>
<feature type="signal peptide" evidence="4">
    <location>
        <begin position="1"/>
        <end position="22"/>
    </location>
</feature>
<gene>
    <name evidence="6" type="ORF">EDD33_0213</name>
</gene>
<keyword evidence="4" id="KW-0732">Signal</keyword>
<comment type="similarity">
    <text evidence="1">Belongs to the AB hydrolase superfamily.</text>
</comment>
<dbReference type="Gene3D" id="3.40.50.1820">
    <property type="entry name" value="alpha/beta hydrolase"/>
    <property type="match status" value="1"/>
</dbReference>
<dbReference type="GO" id="GO:0008239">
    <property type="term" value="F:dipeptidyl-peptidase activity"/>
    <property type="evidence" value="ECO:0007669"/>
    <property type="project" value="InterPro"/>
</dbReference>
<proteinExistence type="inferred from homology"/>
<comment type="caution">
    <text evidence="6">The sequence shown here is derived from an EMBL/GenBank/DDBJ whole genome shotgun (WGS) entry which is preliminary data.</text>
</comment>
<dbReference type="PROSITE" id="PS51318">
    <property type="entry name" value="TAT"/>
    <property type="match status" value="1"/>
</dbReference>
<dbReference type="GO" id="GO:0052689">
    <property type="term" value="F:carboxylic ester hydrolase activity"/>
    <property type="evidence" value="ECO:0007669"/>
    <property type="project" value="UniProtKB-ARBA"/>
</dbReference>
<feature type="region of interest" description="Disordered" evidence="3">
    <location>
        <begin position="610"/>
        <end position="718"/>
    </location>
</feature>
<evidence type="ECO:0000256" key="1">
    <source>
        <dbReference type="ARBA" id="ARBA00008645"/>
    </source>
</evidence>
<feature type="compositionally biased region" description="Low complexity" evidence="3">
    <location>
        <begin position="688"/>
        <end position="712"/>
    </location>
</feature>
<evidence type="ECO:0000256" key="3">
    <source>
        <dbReference type="SAM" id="MobiDB-lite"/>
    </source>
</evidence>
<dbReference type="EMBL" id="RKHO01000001">
    <property type="protein sequence ID" value="ROR89390.1"/>
    <property type="molecule type" value="Genomic_DNA"/>
</dbReference>
<accession>A0A3N2CPD9</accession>
<dbReference type="Pfam" id="PF02129">
    <property type="entry name" value="Peptidase_S15"/>
    <property type="match status" value="1"/>
</dbReference>
<evidence type="ECO:0000256" key="4">
    <source>
        <dbReference type="SAM" id="SignalP"/>
    </source>
</evidence>
<dbReference type="SMART" id="SM00939">
    <property type="entry name" value="PepX_C"/>
    <property type="match status" value="1"/>
</dbReference>
<feature type="compositionally biased region" description="Gly residues" evidence="3">
    <location>
        <begin position="646"/>
        <end position="687"/>
    </location>
</feature>